<dbReference type="GeneID" id="65308993"/>
<gene>
    <name evidence="1" type="ORF">H7E68_13765</name>
    <name evidence="2" type="ORF">SAMN04488529_106116</name>
</gene>
<proteinExistence type="predicted"/>
<accession>A0A1H0T8K4</accession>
<dbReference type="EMBL" id="FNJM01000006">
    <property type="protein sequence ID" value="SDP50131.1"/>
    <property type="molecule type" value="Genomic_DNA"/>
</dbReference>
<protein>
    <submittedName>
        <fullName evidence="2">Uncharacterized protein</fullName>
    </submittedName>
</protein>
<dbReference type="Proteomes" id="UP000585258">
    <property type="component" value="Unassembled WGS sequence"/>
</dbReference>
<dbReference type="EMBL" id="JACKWY010000008">
    <property type="protein sequence ID" value="MBB6715773.1"/>
    <property type="molecule type" value="Genomic_DNA"/>
</dbReference>
<keyword evidence="3" id="KW-1185">Reference proteome</keyword>
<reference evidence="2 3" key="1">
    <citation type="submission" date="2016-10" db="EMBL/GenBank/DDBJ databases">
        <authorList>
            <person name="de Groot N.N."/>
        </authorList>
    </citation>
    <scope>NUCLEOTIDE SEQUENCE [LARGE SCALE GENOMIC DNA]</scope>
    <source>
        <strain evidence="2 3">DSM 12272</strain>
    </source>
</reference>
<dbReference type="RefSeq" id="WP_089969864.1">
    <property type="nucleotide sequence ID" value="NZ_CP071376.1"/>
</dbReference>
<dbReference type="Proteomes" id="UP000198597">
    <property type="component" value="Unassembled WGS sequence"/>
</dbReference>
<organism evidence="2 3">
    <name type="scientific">Clostridium gasigenes</name>
    <dbReference type="NCBI Taxonomy" id="94869"/>
    <lineage>
        <taxon>Bacteria</taxon>
        <taxon>Bacillati</taxon>
        <taxon>Bacillota</taxon>
        <taxon>Clostridia</taxon>
        <taxon>Eubacteriales</taxon>
        <taxon>Clostridiaceae</taxon>
        <taxon>Clostridium</taxon>
    </lineage>
</organism>
<reference evidence="1 4" key="2">
    <citation type="submission" date="2020-08" db="EMBL/GenBank/DDBJ databases">
        <title>Clostridia isolated from Swiss meat.</title>
        <authorList>
            <person name="Wambui J."/>
            <person name="Stevens M.J.A."/>
            <person name="Stephan R."/>
        </authorList>
    </citation>
    <scope>NUCLEOTIDE SEQUENCE [LARGE SCALE GENOMIC DNA]</scope>
    <source>
        <strain evidence="1 4">CM001</strain>
    </source>
</reference>
<sequence>MNKKQIYILSLLLSLMFILVCMQQFFSEDIKKVALRNNGVNKFSEYKLNEGEYKVLLPGEWIVEEGMENVDETELEIRFNSDKIEGNITILNNLDSINKVDIRIFQNINNKKYYEYKSNGVSWNVINYEVKENSNNFRNKCYFREDSEGKVILINFKYDDSKSKPSIEVVFEEIVDNFR</sequence>
<dbReference type="AlphaFoldDB" id="A0A1H0T8K4"/>
<dbReference type="STRING" id="94869.SAMN04488529_106116"/>
<evidence type="ECO:0000313" key="2">
    <source>
        <dbReference type="EMBL" id="SDP50131.1"/>
    </source>
</evidence>
<evidence type="ECO:0000313" key="1">
    <source>
        <dbReference type="EMBL" id="MBB6715773.1"/>
    </source>
</evidence>
<name>A0A1H0T8K4_9CLOT</name>
<evidence type="ECO:0000313" key="4">
    <source>
        <dbReference type="Proteomes" id="UP000585258"/>
    </source>
</evidence>
<dbReference type="OrthoDB" id="1904250at2"/>
<evidence type="ECO:0000313" key="3">
    <source>
        <dbReference type="Proteomes" id="UP000198597"/>
    </source>
</evidence>